<comment type="caution">
    <text evidence="2">The sequence shown here is derived from an EMBL/GenBank/DDBJ whole genome shotgun (WGS) entry which is preliminary data.</text>
</comment>
<sequence>MFSLPKEIYSDMKFTKNLYLFDLVFLGGFLIAAWMTSYLVYPPLVTIYYIFMGVMGIIFTSKSSSNPNKRKFQSIYFALIRNRKSYIRY</sequence>
<name>A0ABR8Q787_9CLOT</name>
<accession>A0ABR8Q787</accession>
<dbReference type="RefSeq" id="WP_191751039.1">
    <property type="nucleotide sequence ID" value="NZ_JACSQZ010000071.1"/>
</dbReference>
<keyword evidence="1" id="KW-0812">Transmembrane</keyword>
<keyword evidence="1" id="KW-0472">Membrane</keyword>
<evidence type="ECO:0000313" key="3">
    <source>
        <dbReference type="Proteomes" id="UP000640335"/>
    </source>
</evidence>
<proteinExistence type="predicted"/>
<feature type="transmembrane region" description="Helical" evidence="1">
    <location>
        <begin position="20"/>
        <end position="41"/>
    </location>
</feature>
<protein>
    <submittedName>
        <fullName evidence="2">Uncharacterized protein</fullName>
    </submittedName>
</protein>
<dbReference type="Proteomes" id="UP000640335">
    <property type="component" value="Unassembled WGS sequence"/>
</dbReference>
<dbReference type="EMBL" id="JACSQZ010000071">
    <property type="protein sequence ID" value="MBD7916295.1"/>
    <property type="molecule type" value="Genomic_DNA"/>
</dbReference>
<feature type="transmembrane region" description="Helical" evidence="1">
    <location>
        <begin position="47"/>
        <end position="64"/>
    </location>
</feature>
<dbReference type="Pfam" id="PF17332">
    <property type="entry name" value="DUF5592"/>
    <property type="match status" value="1"/>
</dbReference>
<evidence type="ECO:0000256" key="1">
    <source>
        <dbReference type="SAM" id="Phobius"/>
    </source>
</evidence>
<evidence type="ECO:0000313" key="2">
    <source>
        <dbReference type="EMBL" id="MBD7916295.1"/>
    </source>
</evidence>
<dbReference type="InterPro" id="IPR020275">
    <property type="entry name" value="DUF5592"/>
</dbReference>
<keyword evidence="3" id="KW-1185">Reference proteome</keyword>
<keyword evidence="1" id="KW-1133">Transmembrane helix</keyword>
<organism evidence="2 3">
    <name type="scientific">Clostridium gallinarum</name>
    <dbReference type="NCBI Taxonomy" id="2762246"/>
    <lineage>
        <taxon>Bacteria</taxon>
        <taxon>Bacillati</taxon>
        <taxon>Bacillota</taxon>
        <taxon>Clostridia</taxon>
        <taxon>Eubacteriales</taxon>
        <taxon>Clostridiaceae</taxon>
        <taxon>Clostridium</taxon>
    </lineage>
</organism>
<reference evidence="2 3" key="1">
    <citation type="submission" date="2020-08" db="EMBL/GenBank/DDBJ databases">
        <title>A Genomic Blueprint of the Chicken Gut Microbiome.</title>
        <authorList>
            <person name="Gilroy R."/>
            <person name="Ravi A."/>
            <person name="Getino M."/>
            <person name="Pursley I."/>
            <person name="Horton D.L."/>
            <person name="Alikhan N.-F."/>
            <person name="Baker D."/>
            <person name="Gharbi K."/>
            <person name="Hall N."/>
            <person name="Watson M."/>
            <person name="Adriaenssens E.M."/>
            <person name="Foster-Nyarko E."/>
            <person name="Jarju S."/>
            <person name="Secka A."/>
            <person name="Antonio M."/>
            <person name="Oren A."/>
            <person name="Chaudhuri R."/>
            <person name="La Ragione R.M."/>
            <person name="Hildebrand F."/>
            <person name="Pallen M.J."/>
        </authorList>
    </citation>
    <scope>NUCLEOTIDE SEQUENCE [LARGE SCALE GENOMIC DNA]</scope>
    <source>
        <strain evidence="2 3">Sa3CUN1</strain>
    </source>
</reference>
<gene>
    <name evidence="2" type="ORF">H9660_14200</name>
</gene>